<evidence type="ECO:0000313" key="2">
    <source>
        <dbReference type="Proteomes" id="UP000596742"/>
    </source>
</evidence>
<keyword evidence="2" id="KW-1185">Reference proteome</keyword>
<dbReference type="OrthoDB" id="10450803at2759"/>
<sequence>MASLSIEEENYVRMSLLLTGISPRAARTFFDSEFAPKCLKASLKKEYSKLLDLKKEHRINQSQWNLLFPRFPERIDDTLKAWKDNDDKMFINTRAAQSVLKSIKENS</sequence>
<comment type="caution">
    <text evidence="1">The sequence shown here is derived from an EMBL/GenBank/DDBJ whole genome shotgun (WGS) entry which is preliminary data.</text>
</comment>
<protein>
    <recommendedName>
        <fullName evidence="3">DZIP3-like HEPN domain-containing protein</fullName>
    </recommendedName>
</protein>
<evidence type="ECO:0000313" key="1">
    <source>
        <dbReference type="EMBL" id="VDH95726.1"/>
    </source>
</evidence>
<gene>
    <name evidence="1" type="ORF">MGAL_10B036555</name>
</gene>
<dbReference type="Proteomes" id="UP000596742">
    <property type="component" value="Unassembled WGS sequence"/>
</dbReference>
<evidence type="ECO:0008006" key="3">
    <source>
        <dbReference type="Google" id="ProtNLM"/>
    </source>
</evidence>
<proteinExistence type="predicted"/>
<accession>A0A8B6BU68</accession>
<dbReference type="EMBL" id="UYJE01000721">
    <property type="protein sequence ID" value="VDH95726.1"/>
    <property type="molecule type" value="Genomic_DNA"/>
</dbReference>
<reference evidence="1" key="1">
    <citation type="submission" date="2018-11" db="EMBL/GenBank/DDBJ databases">
        <authorList>
            <person name="Alioto T."/>
            <person name="Alioto T."/>
        </authorList>
    </citation>
    <scope>NUCLEOTIDE SEQUENCE</scope>
</reference>
<name>A0A8B6BU68_MYTGA</name>
<dbReference type="AlphaFoldDB" id="A0A8B6BU68"/>
<organism evidence="1 2">
    <name type="scientific">Mytilus galloprovincialis</name>
    <name type="common">Mediterranean mussel</name>
    <dbReference type="NCBI Taxonomy" id="29158"/>
    <lineage>
        <taxon>Eukaryota</taxon>
        <taxon>Metazoa</taxon>
        <taxon>Spiralia</taxon>
        <taxon>Lophotrochozoa</taxon>
        <taxon>Mollusca</taxon>
        <taxon>Bivalvia</taxon>
        <taxon>Autobranchia</taxon>
        <taxon>Pteriomorphia</taxon>
        <taxon>Mytilida</taxon>
        <taxon>Mytiloidea</taxon>
        <taxon>Mytilidae</taxon>
        <taxon>Mytilinae</taxon>
        <taxon>Mytilus</taxon>
    </lineage>
</organism>